<sequence>MLQIQLKSFLVTSSTGVADAGNIQKKCSFQATMNDESTHMSRARPKSLAMVISSLIYAARIQTSSNVYQQTSKFVQEVIRRASKHLAFESSVSAAENNDEIDVKKS</sequence>
<organism evidence="1 2">
    <name type="scientific">Syphacia muris</name>
    <dbReference type="NCBI Taxonomy" id="451379"/>
    <lineage>
        <taxon>Eukaryota</taxon>
        <taxon>Metazoa</taxon>
        <taxon>Ecdysozoa</taxon>
        <taxon>Nematoda</taxon>
        <taxon>Chromadorea</taxon>
        <taxon>Rhabditida</taxon>
        <taxon>Spirurina</taxon>
        <taxon>Oxyuridomorpha</taxon>
        <taxon>Oxyuroidea</taxon>
        <taxon>Oxyuridae</taxon>
        <taxon>Syphacia</taxon>
    </lineage>
</organism>
<evidence type="ECO:0000313" key="2">
    <source>
        <dbReference type="WBParaSite" id="SMUV_0000291401-mRNA-1"/>
    </source>
</evidence>
<keyword evidence="1" id="KW-1185">Reference proteome</keyword>
<dbReference type="Proteomes" id="UP000046393">
    <property type="component" value="Unplaced"/>
</dbReference>
<protein>
    <submittedName>
        <fullName evidence="2">TFIIB domain-containing protein</fullName>
    </submittedName>
</protein>
<accession>A0A0N5AF73</accession>
<name>A0A0N5AF73_9BILA</name>
<evidence type="ECO:0000313" key="1">
    <source>
        <dbReference type="Proteomes" id="UP000046393"/>
    </source>
</evidence>
<dbReference type="AlphaFoldDB" id="A0A0N5AF73"/>
<dbReference type="WBParaSite" id="SMUV_0000291401-mRNA-1">
    <property type="protein sequence ID" value="SMUV_0000291401-mRNA-1"/>
    <property type="gene ID" value="SMUV_0000291401"/>
</dbReference>
<proteinExistence type="predicted"/>
<reference evidence="2" key="1">
    <citation type="submission" date="2017-02" db="UniProtKB">
        <authorList>
            <consortium name="WormBaseParasite"/>
        </authorList>
    </citation>
    <scope>IDENTIFICATION</scope>
</reference>